<accession>A0A4P8L4V7</accession>
<evidence type="ECO:0000256" key="5">
    <source>
        <dbReference type="ARBA" id="ARBA00022679"/>
    </source>
</evidence>
<dbReference type="OrthoDB" id="9790710at2"/>
<gene>
    <name evidence="9" type="ORF">FDQ92_12895</name>
</gene>
<evidence type="ECO:0000256" key="4">
    <source>
        <dbReference type="ARBA" id="ARBA00022676"/>
    </source>
</evidence>
<evidence type="ECO:0000259" key="8">
    <source>
        <dbReference type="Pfam" id="PF21269"/>
    </source>
</evidence>
<evidence type="ECO:0000259" key="7">
    <source>
        <dbReference type="Pfam" id="PF00534"/>
    </source>
</evidence>
<keyword evidence="6" id="KW-0119">Carbohydrate metabolism</keyword>
<name>A0A4P8L4V7_9BACT</name>
<keyword evidence="4" id="KW-0328">Glycosyltransferase</keyword>
<dbReference type="InterPro" id="IPR049438">
    <property type="entry name" value="TreT_GT1"/>
</dbReference>
<evidence type="ECO:0000256" key="2">
    <source>
        <dbReference type="ARBA" id="ARBA00011738"/>
    </source>
</evidence>
<dbReference type="KEGG" id="dax:FDQ92_12895"/>
<feature type="domain" description="Glycosyl transferase family 1" evidence="7">
    <location>
        <begin position="214"/>
        <end position="379"/>
    </location>
</feature>
<comment type="similarity">
    <text evidence="1">Belongs to the glycosyltransferase group 1 family. Glycosyltransferase 4 subfamily.</text>
</comment>
<keyword evidence="10" id="KW-1185">Reference proteome</keyword>
<dbReference type="AlphaFoldDB" id="A0A4P8L4V7"/>
<keyword evidence="5 9" id="KW-0808">Transferase</keyword>
<dbReference type="InterPro" id="IPR001296">
    <property type="entry name" value="Glyco_trans_1"/>
</dbReference>
<sequence length="420" mass="47786">MSSLLERYEEIVGTEVIHQLRQLAEPLKGVRTVHVNSTREGGGVAEILHRLVPLKQELGIHASWEVIEGNAAFYKCTKRMHNAFQGTPVEIPPGLLENYETINEENAGKLRPALQDSDLVFIHDPQPAGLLRYFSERKGKWIWRCHIDASRPHRPVWKYLKRFVRGYDASIWSLAEFAQPLPHPMYVIAPSIDPISEKNADVSAEEIQDTYSRWNLDPKRPIITQVSRFDRFKDPVGVIQAYRMVRGFIPVQLVLAGGGATDDPEGGEVLEEVKLAAGDDPDIHILELPPDAHREINAIQRVSTIILQKSTREGFGLTVTEAMWKGKPVIGGDTGGIRLQVINHHTGFRVNSPEGAALRIRYLLKNRDKLREMGHKARQFALENFLITRHLREYLTLMLAIMYEHEERIELQPAEYRSTV</sequence>
<dbReference type="SUPFAM" id="SSF53756">
    <property type="entry name" value="UDP-Glycosyltransferase/glycogen phosphorylase"/>
    <property type="match status" value="1"/>
</dbReference>
<protein>
    <submittedName>
        <fullName evidence="9">Glycosyltransferase</fullName>
    </submittedName>
</protein>
<reference evidence="9 10" key="2">
    <citation type="submission" date="2019-05" db="EMBL/GenBank/DDBJ databases">
        <authorList>
            <person name="Suflita J.M."/>
            <person name="Marks C.R."/>
        </authorList>
    </citation>
    <scope>NUCLEOTIDE SEQUENCE [LARGE SCALE GENOMIC DNA]</scope>
    <source>
        <strain evidence="9 10">ALDC</strain>
    </source>
</reference>
<dbReference type="PANTHER" id="PTHR47779">
    <property type="entry name" value="SYNTHASE (CCG-9), PUTATIVE (AFU_ORTHOLOGUE AFUA_3G12100)-RELATED"/>
    <property type="match status" value="1"/>
</dbReference>
<dbReference type="Pfam" id="PF21269">
    <property type="entry name" value="TreT_GT1"/>
    <property type="match status" value="1"/>
</dbReference>
<dbReference type="Gene3D" id="3.40.50.2000">
    <property type="entry name" value="Glycogen Phosphorylase B"/>
    <property type="match status" value="2"/>
</dbReference>
<evidence type="ECO:0000313" key="9">
    <source>
        <dbReference type="EMBL" id="QCQ22988.1"/>
    </source>
</evidence>
<evidence type="ECO:0000256" key="3">
    <source>
        <dbReference type="ARBA" id="ARBA00022526"/>
    </source>
</evidence>
<evidence type="ECO:0000256" key="6">
    <source>
        <dbReference type="ARBA" id="ARBA00023277"/>
    </source>
</evidence>
<organism evidence="9 10">
    <name type="scientific">Desulfoglaeba alkanexedens ALDC</name>
    <dbReference type="NCBI Taxonomy" id="980445"/>
    <lineage>
        <taxon>Bacteria</taxon>
        <taxon>Pseudomonadati</taxon>
        <taxon>Thermodesulfobacteriota</taxon>
        <taxon>Syntrophobacteria</taxon>
        <taxon>Syntrophobacterales</taxon>
        <taxon>Syntrophobacteraceae</taxon>
        <taxon>Desulfoglaeba</taxon>
    </lineage>
</organism>
<dbReference type="GO" id="GO:0016757">
    <property type="term" value="F:glycosyltransferase activity"/>
    <property type="evidence" value="ECO:0007669"/>
    <property type="project" value="UniProtKB-KW"/>
</dbReference>
<keyword evidence="3" id="KW-0313">Glucose metabolism</keyword>
<proteinExistence type="inferred from homology"/>
<evidence type="ECO:0000313" key="10">
    <source>
        <dbReference type="Proteomes" id="UP000298602"/>
    </source>
</evidence>
<dbReference type="Pfam" id="PF00534">
    <property type="entry name" value="Glycos_transf_1"/>
    <property type="match status" value="1"/>
</dbReference>
<dbReference type="Proteomes" id="UP000298602">
    <property type="component" value="Chromosome"/>
</dbReference>
<feature type="domain" description="Trehalose synthase N-terminal" evidence="8">
    <location>
        <begin position="34"/>
        <end position="179"/>
    </location>
</feature>
<comment type="subunit">
    <text evidence="2">Homodimer.</text>
</comment>
<evidence type="ECO:0000256" key="1">
    <source>
        <dbReference type="ARBA" id="ARBA00009481"/>
    </source>
</evidence>
<dbReference type="RefSeq" id="WP_137425271.1">
    <property type="nucleotide sequence ID" value="NZ_CP040098.1"/>
</dbReference>
<dbReference type="EMBL" id="CP040098">
    <property type="protein sequence ID" value="QCQ22988.1"/>
    <property type="molecule type" value="Genomic_DNA"/>
</dbReference>
<dbReference type="GO" id="GO:0006006">
    <property type="term" value="P:glucose metabolic process"/>
    <property type="evidence" value="ECO:0007669"/>
    <property type="project" value="UniProtKB-KW"/>
</dbReference>
<reference evidence="9 10" key="1">
    <citation type="submission" date="2019-05" db="EMBL/GenBank/DDBJ databases">
        <title>The Complete Genome Sequence of the n-alkane-degrading Desulfoglaeba alkanexedens ALDC reveals multiple alkylsuccinate synthase gene clusters.</title>
        <authorList>
            <person name="Callaghan A.V."/>
            <person name="Davidova I.A."/>
            <person name="Duncan K.E."/>
            <person name="Morris B."/>
            <person name="McInerney M.J."/>
        </authorList>
    </citation>
    <scope>NUCLEOTIDE SEQUENCE [LARGE SCALE GENOMIC DNA]</scope>
    <source>
        <strain evidence="9 10">ALDC</strain>
    </source>
</reference>
<dbReference type="PANTHER" id="PTHR47779:SF1">
    <property type="entry name" value="SYNTHASE (CCG-9), PUTATIVE (AFU_ORTHOLOGUE AFUA_3G12100)-RELATED"/>
    <property type="match status" value="1"/>
</dbReference>
<dbReference type="InterPro" id="IPR052078">
    <property type="entry name" value="Trehalose_Metab_GTase"/>
</dbReference>